<proteinExistence type="predicted"/>
<sequence length="239" mass="26460">MPKVKRTLINLDSGDELGVLPNHLGRLNSNPQRLIEEIGPSRIRDLPRRMSLEISSSSGKDGPYGGIALPTPSFGESEDLVERSPARELAPSAPSQTRSRSAQQGELERELSCVKDELINARKDIDTQRFSLERQNVDEYNFGLSLYYDCIMFVLRKECQDLDMTKLQTGVNAYMDEQNKEGGEIEAPPQFTREVPHQTTVDAAPSVTKEVPPQSSTDAAHPVAEKPQGPDADHSSRTS</sequence>
<feature type="region of interest" description="Disordered" evidence="1">
    <location>
        <begin position="53"/>
        <end position="109"/>
    </location>
</feature>
<protein>
    <submittedName>
        <fullName evidence="2">Uncharacterized protein</fullName>
    </submittedName>
</protein>
<reference evidence="2 3" key="1">
    <citation type="submission" date="2024-05" db="EMBL/GenBank/DDBJ databases">
        <title>Haplotype-resolved chromosome-level genome assembly of Huyou (Citrus changshanensis).</title>
        <authorList>
            <person name="Miao C."/>
            <person name="Chen W."/>
            <person name="Wu Y."/>
            <person name="Wang L."/>
            <person name="Zhao S."/>
            <person name="Grierson D."/>
            <person name="Xu C."/>
            <person name="Chen K."/>
        </authorList>
    </citation>
    <scope>NUCLEOTIDE SEQUENCE [LARGE SCALE GENOMIC DNA]</scope>
    <source>
        <strain evidence="2">01-14</strain>
        <tissue evidence="2">Leaf</tissue>
    </source>
</reference>
<comment type="caution">
    <text evidence="2">The sequence shown here is derived from an EMBL/GenBank/DDBJ whole genome shotgun (WGS) entry which is preliminary data.</text>
</comment>
<name>A0AAP0LMQ2_9ROSI</name>
<organism evidence="2 3">
    <name type="scientific">Citrus x changshan-huyou</name>
    <dbReference type="NCBI Taxonomy" id="2935761"/>
    <lineage>
        <taxon>Eukaryota</taxon>
        <taxon>Viridiplantae</taxon>
        <taxon>Streptophyta</taxon>
        <taxon>Embryophyta</taxon>
        <taxon>Tracheophyta</taxon>
        <taxon>Spermatophyta</taxon>
        <taxon>Magnoliopsida</taxon>
        <taxon>eudicotyledons</taxon>
        <taxon>Gunneridae</taxon>
        <taxon>Pentapetalae</taxon>
        <taxon>rosids</taxon>
        <taxon>malvids</taxon>
        <taxon>Sapindales</taxon>
        <taxon>Rutaceae</taxon>
        <taxon>Aurantioideae</taxon>
        <taxon>Citrus</taxon>
    </lineage>
</organism>
<gene>
    <name evidence="2" type="ORF">WN944_026918</name>
</gene>
<dbReference type="EMBL" id="JBCGBO010000025">
    <property type="protein sequence ID" value="KAK9174914.1"/>
    <property type="molecule type" value="Genomic_DNA"/>
</dbReference>
<feature type="compositionally biased region" description="Polar residues" evidence="1">
    <location>
        <begin position="93"/>
        <end position="104"/>
    </location>
</feature>
<evidence type="ECO:0000313" key="2">
    <source>
        <dbReference type="EMBL" id="KAK9174914.1"/>
    </source>
</evidence>
<evidence type="ECO:0000256" key="1">
    <source>
        <dbReference type="SAM" id="MobiDB-lite"/>
    </source>
</evidence>
<keyword evidence="3" id="KW-1185">Reference proteome</keyword>
<dbReference type="AlphaFoldDB" id="A0AAP0LMQ2"/>
<accession>A0AAP0LMQ2</accession>
<feature type="region of interest" description="Disordered" evidence="1">
    <location>
        <begin position="183"/>
        <end position="239"/>
    </location>
</feature>
<dbReference type="Proteomes" id="UP001428341">
    <property type="component" value="Unassembled WGS sequence"/>
</dbReference>
<evidence type="ECO:0000313" key="3">
    <source>
        <dbReference type="Proteomes" id="UP001428341"/>
    </source>
</evidence>